<dbReference type="Pfam" id="PF11211">
    <property type="entry name" value="DUF2997"/>
    <property type="match status" value="1"/>
</dbReference>
<dbReference type="AlphaFoldDB" id="A0A7I9UYL8"/>
<comment type="caution">
    <text evidence="2">The sequence shown here is derived from an EMBL/GenBank/DDBJ whole genome shotgun (WGS) entry which is preliminary data.</text>
</comment>
<reference evidence="3" key="1">
    <citation type="submission" date="2019-06" db="EMBL/GenBank/DDBJ databases">
        <title>Gordonia isolated from sludge of a wastewater treatment plant.</title>
        <authorList>
            <person name="Tamura T."/>
            <person name="Aoyama K."/>
            <person name="Kang Y."/>
            <person name="Saito S."/>
            <person name="Akiyama N."/>
            <person name="Yazawa K."/>
            <person name="Gonoi T."/>
            <person name="Mikami Y."/>
        </authorList>
    </citation>
    <scope>NUCLEOTIDE SEQUENCE [LARGE SCALE GENOMIC DNA]</scope>
    <source>
        <strain evidence="3">NBRC 107697</strain>
    </source>
</reference>
<sequence>MKRRLRIQIAPDGTVTAKTLGFFGADCLDAIPVLEQILEATAVSSEFTDEYHAATTTATTETEIHTENDDELPTQS</sequence>
<keyword evidence="3" id="KW-1185">Reference proteome</keyword>
<evidence type="ECO:0000256" key="1">
    <source>
        <dbReference type="SAM" id="MobiDB-lite"/>
    </source>
</evidence>
<feature type="region of interest" description="Disordered" evidence="1">
    <location>
        <begin position="54"/>
        <end position="76"/>
    </location>
</feature>
<dbReference type="Proteomes" id="UP000444980">
    <property type="component" value="Unassembled WGS sequence"/>
</dbReference>
<evidence type="ECO:0000313" key="3">
    <source>
        <dbReference type="Proteomes" id="UP000444980"/>
    </source>
</evidence>
<organism evidence="2 3">
    <name type="scientific">Gordonia crocea</name>
    <dbReference type="NCBI Taxonomy" id="589162"/>
    <lineage>
        <taxon>Bacteria</taxon>
        <taxon>Bacillati</taxon>
        <taxon>Actinomycetota</taxon>
        <taxon>Actinomycetes</taxon>
        <taxon>Mycobacteriales</taxon>
        <taxon>Gordoniaceae</taxon>
        <taxon>Gordonia</taxon>
    </lineage>
</organism>
<dbReference type="RefSeq" id="WP_161927268.1">
    <property type="nucleotide sequence ID" value="NZ_BJOU01000001.1"/>
</dbReference>
<dbReference type="EMBL" id="BJOU01000001">
    <property type="protein sequence ID" value="GED98022.1"/>
    <property type="molecule type" value="Genomic_DNA"/>
</dbReference>
<evidence type="ECO:0000313" key="2">
    <source>
        <dbReference type="EMBL" id="GED98022.1"/>
    </source>
</evidence>
<accession>A0A7I9UYL8</accession>
<evidence type="ECO:0008006" key="4">
    <source>
        <dbReference type="Google" id="ProtNLM"/>
    </source>
</evidence>
<proteinExistence type="predicted"/>
<protein>
    <recommendedName>
        <fullName evidence="4">DUF2997 domain-containing protein</fullName>
    </recommendedName>
</protein>
<gene>
    <name evidence="2" type="ORF">nbrc107697_20610</name>
</gene>
<dbReference type="OrthoDB" id="7067000at2"/>
<name>A0A7I9UYL8_9ACTN</name>
<dbReference type="InterPro" id="IPR021375">
    <property type="entry name" value="DUF2997"/>
</dbReference>